<evidence type="ECO:0000313" key="8">
    <source>
        <dbReference type="Proteomes" id="UP000178585"/>
    </source>
</evidence>
<feature type="binding site" evidence="6">
    <location>
        <position position="58"/>
    </location>
    <ligand>
        <name>S-adenosyl-L-methionine</name>
        <dbReference type="ChEBI" id="CHEBI:59789"/>
    </ligand>
</feature>
<gene>
    <name evidence="6" type="primary">rsmH</name>
    <name evidence="7" type="ORF">A2949_02880</name>
</gene>
<evidence type="ECO:0000256" key="5">
    <source>
        <dbReference type="ARBA" id="ARBA00022691"/>
    </source>
</evidence>
<dbReference type="InterPro" id="IPR002903">
    <property type="entry name" value="RsmH"/>
</dbReference>
<comment type="function">
    <text evidence="6">Specifically methylates the N4 position of cytidine in position 1402 (C1402) of 16S rRNA.</text>
</comment>
<dbReference type="EMBL" id="MEWZ01000032">
    <property type="protein sequence ID" value="OGC86080.1"/>
    <property type="molecule type" value="Genomic_DNA"/>
</dbReference>
<evidence type="ECO:0000256" key="3">
    <source>
        <dbReference type="ARBA" id="ARBA00022603"/>
    </source>
</evidence>
<dbReference type="GO" id="GO:0071424">
    <property type="term" value="F:rRNA (cytosine-N4-)-methyltransferase activity"/>
    <property type="evidence" value="ECO:0007669"/>
    <property type="project" value="UniProtKB-UniRule"/>
</dbReference>
<comment type="caution">
    <text evidence="7">The sequence shown here is derived from an EMBL/GenBank/DDBJ whole genome shotgun (WGS) entry which is preliminary data.</text>
</comment>
<keyword evidence="4 6" id="KW-0808">Transferase</keyword>
<accession>A0A1F4XWJ0</accession>
<dbReference type="AlphaFoldDB" id="A0A1F4XWJ0"/>
<dbReference type="InterPro" id="IPR023397">
    <property type="entry name" value="SAM-dep_MeTrfase_MraW_recog"/>
</dbReference>
<dbReference type="Pfam" id="PF01795">
    <property type="entry name" value="Methyltransf_5"/>
    <property type="match status" value="1"/>
</dbReference>
<keyword evidence="5 6" id="KW-0949">S-adenosyl-L-methionine</keyword>
<dbReference type="SUPFAM" id="SSF81799">
    <property type="entry name" value="Putative methyltransferase TM0872, insert domain"/>
    <property type="match status" value="1"/>
</dbReference>
<evidence type="ECO:0000256" key="6">
    <source>
        <dbReference type="HAMAP-Rule" id="MF_01007"/>
    </source>
</evidence>
<dbReference type="EC" id="2.1.1.199" evidence="6"/>
<evidence type="ECO:0000256" key="4">
    <source>
        <dbReference type="ARBA" id="ARBA00022679"/>
    </source>
</evidence>
<dbReference type="Gene3D" id="3.40.50.150">
    <property type="entry name" value="Vaccinia Virus protein VP39"/>
    <property type="match status" value="1"/>
</dbReference>
<evidence type="ECO:0000313" key="7">
    <source>
        <dbReference type="EMBL" id="OGC86080.1"/>
    </source>
</evidence>
<dbReference type="NCBIfam" id="TIGR00006">
    <property type="entry name" value="16S rRNA (cytosine(1402)-N(4))-methyltransferase RsmH"/>
    <property type="match status" value="1"/>
</dbReference>
<keyword evidence="3 6" id="KW-0489">Methyltransferase</keyword>
<dbReference type="Proteomes" id="UP000178585">
    <property type="component" value="Unassembled WGS sequence"/>
</dbReference>
<evidence type="ECO:0000256" key="1">
    <source>
        <dbReference type="ARBA" id="ARBA00010396"/>
    </source>
</evidence>
<keyword evidence="6" id="KW-0963">Cytoplasm</keyword>
<feature type="binding site" evidence="6">
    <location>
        <begin position="25"/>
        <end position="27"/>
    </location>
    <ligand>
        <name>S-adenosyl-L-methionine</name>
        <dbReference type="ChEBI" id="CHEBI:59789"/>
    </ligand>
</feature>
<dbReference type="SUPFAM" id="SSF53335">
    <property type="entry name" value="S-adenosyl-L-methionine-dependent methyltransferases"/>
    <property type="match status" value="1"/>
</dbReference>
<dbReference type="GO" id="GO:0005737">
    <property type="term" value="C:cytoplasm"/>
    <property type="evidence" value="ECO:0007669"/>
    <property type="project" value="UniProtKB-SubCell"/>
</dbReference>
<comment type="catalytic activity">
    <reaction evidence="6">
        <text>cytidine(1402) in 16S rRNA + S-adenosyl-L-methionine = N(4)-methylcytidine(1402) in 16S rRNA + S-adenosyl-L-homocysteine + H(+)</text>
        <dbReference type="Rhea" id="RHEA:42928"/>
        <dbReference type="Rhea" id="RHEA-COMP:10286"/>
        <dbReference type="Rhea" id="RHEA-COMP:10287"/>
        <dbReference type="ChEBI" id="CHEBI:15378"/>
        <dbReference type="ChEBI" id="CHEBI:57856"/>
        <dbReference type="ChEBI" id="CHEBI:59789"/>
        <dbReference type="ChEBI" id="CHEBI:74506"/>
        <dbReference type="ChEBI" id="CHEBI:82748"/>
        <dbReference type="EC" id="2.1.1.199"/>
    </reaction>
</comment>
<protein>
    <recommendedName>
        <fullName evidence="6">Ribosomal RNA small subunit methyltransferase H</fullName>
        <ecNumber evidence="6">2.1.1.199</ecNumber>
    </recommendedName>
    <alternativeName>
        <fullName evidence="6">16S rRNA m(4)C1402 methyltransferase</fullName>
    </alternativeName>
    <alternativeName>
        <fullName evidence="6">rRNA (cytosine-N(4)-)-methyltransferase RsmH</fullName>
    </alternativeName>
</protein>
<dbReference type="Gene3D" id="1.10.150.170">
    <property type="entry name" value="Putative methyltransferase TM0872, insert domain"/>
    <property type="match status" value="1"/>
</dbReference>
<comment type="similarity">
    <text evidence="1 6">Belongs to the methyltransferase superfamily. RsmH family.</text>
</comment>
<dbReference type="PANTHER" id="PTHR11265:SF0">
    <property type="entry name" value="12S RRNA N4-METHYLCYTIDINE METHYLTRANSFERASE"/>
    <property type="match status" value="1"/>
</dbReference>
<dbReference type="InterPro" id="IPR029063">
    <property type="entry name" value="SAM-dependent_MTases_sf"/>
</dbReference>
<dbReference type="HAMAP" id="MF_01007">
    <property type="entry name" value="16SrRNA_methyltr_H"/>
    <property type="match status" value="1"/>
</dbReference>
<sequence length="275" mass="30237">MTKEVLEALALAPGDIVVDATFGQGGHSRALEASQKIRLISIDSDPAAAAQGAIESNFGDLGTVLKKLDIKKVDKVLFDLGWNTGQLVSGRGFSFLHDEPLVMSYGARPRSGFVAADILNKWSEHVLADIIFGYGEERYARRIAKRIVERRQEQSFKTSLELAEVVRDAVPLAYRRGRIHPATKTFQALRIAVNDELGALDSGLRAAWHSLSTGGRIAVITFHSIEDRAVKRFFVALTKKVEGRVLYKKPLTPSMAEVKSNPASRSAKLRAIEKI</sequence>
<dbReference type="GO" id="GO:0070475">
    <property type="term" value="P:rRNA base methylation"/>
    <property type="evidence" value="ECO:0007669"/>
    <property type="project" value="UniProtKB-UniRule"/>
</dbReference>
<feature type="binding site" evidence="6">
    <location>
        <position position="86"/>
    </location>
    <ligand>
        <name>S-adenosyl-L-methionine</name>
        <dbReference type="ChEBI" id="CHEBI:59789"/>
    </ligand>
</feature>
<evidence type="ECO:0000256" key="2">
    <source>
        <dbReference type="ARBA" id="ARBA00022552"/>
    </source>
</evidence>
<proteinExistence type="inferred from homology"/>
<feature type="binding site" evidence="6">
    <location>
        <position position="43"/>
    </location>
    <ligand>
        <name>S-adenosyl-L-methionine</name>
        <dbReference type="ChEBI" id="CHEBI:59789"/>
    </ligand>
</feature>
<reference evidence="7 8" key="1">
    <citation type="journal article" date="2016" name="Nat. Commun.">
        <title>Thousands of microbial genomes shed light on interconnected biogeochemical processes in an aquifer system.</title>
        <authorList>
            <person name="Anantharaman K."/>
            <person name="Brown C.T."/>
            <person name="Hug L.A."/>
            <person name="Sharon I."/>
            <person name="Castelle C.J."/>
            <person name="Probst A.J."/>
            <person name="Thomas B.C."/>
            <person name="Singh A."/>
            <person name="Wilkins M.J."/>
            <person name="Karaoz U."/>
            <person name="Brodie E.L."/>
            <person name="Williams K.H."/>
            <person name="Hubbard S.S."/>
            <person name="Banfield J.F."/>
        </authorList>
    </citation>
    <scope>NUCLEOTIDE SEQUENCE [LARGE SCALE GENOMIC DNA]</scope>
</reference>
<dbReference type="STRING" id="1797245.A2949_02880"/>
<keyword evidence="2 6" id="KW-0698">rRNA processing</keyword>
<dbReference type="PANTHER" id="PTHR11265">
    <property type="entry name" value="S-ADENOSYL-METHYLTRANSFERASE MRAW"/>
    <property type="match status" value="1"/>
</dbReference>
<name>A0A1F4XWJ0_9BACT</name>
<dbReference type="PIRSF" id="PIRSF004486">
    <property type="entry name" value="MraW"/>
    <property type="match status" value="1"/>
</dbReference>
<organism evidence="7 8">
    <name type="scientific">Candidatus Adlerbacteria bacterium RIFCSPLOWO2_01_FULL_54_21b</name>
    <dbReference type="NCBI Taxonomy" id="1797245"/>
    <lineage>
        <taxon>Bacteria</taxon>
        <taxon>Candidatus Adleribacteriota</taxon>
    </lineage>
</organism>
<feature type="binding site" evidence="6">
    <location>
        <position position="79"/>
    </location>
    <ligand>
        <name>S-adenosyl-L-methionine</name>
        <dbReference type="ChEBI" id="CHEBI:59789"/>
    </ligand>
</feature>
<comment type="subcellular location">
    <subcellularLocation>
        <location evidence="6">Cytoplasm</location>
    </subcellularLocation>
</comment>